<dbReference type="AlphaFoldDB" id="A0AAE2MLK5"/>
<dbReference type="RefSeq" id="WP_183608261.1">
    <property type="nucleotide sequence ID" value="NZ_JACHAZ010000001.1"/>
</dbReference>
<dbReference type="EMBL" id="JACIGO010000003">
    <property type="protein sequence ID" value="MBB4291442.1"/>
    <property type="molecule type" value="Genomic_DNA"/>
</dbReference>
<evidence type="ECO:0000313" key="2">
    <source>
        <dbReference type="Proteomes" id="UP000538507"/>
    </source>
</evidence>
<sequence>MKAGRDEITYVGPFDATMETSLDDLQEFIAIGGVCRCEREGWIDRYEARRKWRDAVLGSLQPRLRC</sequence>
<reference evidence="1 2" key="1">
    <citation type="submission" date="2020-08" db="EMBL/GenBank/DDBJ databases">
        <title>Genomic Encyclopedia of Type Strains, Phase IV (KMG-V): Genome sequencing to study the core and pangenomes of soil and plant-associated prokaryotes.</title>
        <authorList>
            <person name="Whitman W."/>
        </authorList>
    </citation>
    <scope>NUCLEOTIDE SEQUENCE [LARGE SCALE GENOMIC DNA]</scope>
    <source>
        <strain evidence="1 2">SEMIA 415</strain>
    </source>
</reference>
<protein>
    <submittedName>
        <fullName evidence="1">Uncharacterized protein</fullName>
    </submittedName>
</protein>
<organism evidence="1 2">
    <name type="scientific">Rhizobium leguminosarum</name>
    <dbReference type="NCBI Taxonomy" id="384"/>
    <lineage>
        <taxon>Bacteria</taxon>
        <taxon>Pseudomonadati</taxon>
        <taxon>Pseudomonadota</taxon>
        <taxon>Alphaproteobacteria</taxon>
        <taxon>Hyphomicrobiales</taxon>
        <taxon>Rhizobiaceae</taxon>
        <taxon>Rhizobium/Agrobacterium group</taxon>
        <taxon>Rhizobium</taxon>
    </lineage>
</organism>
<gene>
    <name evidence="1" type="ORF">GGE16_003501</name>
</gene>
<comment type="caution">
    <text evidence="1">The sequence shown here is derived from an EMBL/GenBank/DDBJ whole genome shotgun (WGS) entry which is preliminary data.</text>
</comment>
<name>A0AAE2MLK5_RHILE</name>
<dbReference type="Proteomes" id="UP000538507">
    <property type="component" value="Unassembled WGS sequence"/>
</dbReference>
<proteinExistence type="predicted"/>
<evidence type="ECO:0000313" key="1">
    <source>
        <dbReference type="EMBL" id="MBB4291442.1"/>
    </source>
</evidence>
<accession>A0AAE2MLK5</accession>